<evidence type="ECO:0000313" key="2">
    <source>
        <dbReference type="Proteomes" id="UP000505355"/>
    </source>
</evidence>
<gene>
    <name evidence="1" type="ORF">HQ865_01210</name>
</gene>
<dbReference type="KEGG" id="mmab:HQ865_01210"/>
<dbReference type="AlphaFoldDB" id="A0A7D4TK12"/>
<dbReference type="Proteomes" id="UP000505355">
    <property type="component" value="Chromosome"/>
</dbReference>
<evidence type="ECO:0000313" key="1">
    <source>
        <dbReference type="EMBL" id="QKJ28433.1"/>
    </source>
</evidence>
<keyword evidence="2" id="KW-1185">Reference proteome</keyword>
<sequence length="219" mass="23122">MRNGLMSPAELAQAADGLTYNFGGNDEFLEFTGDGFADAISKGSVYNLRVTNADTTNKRTMLFCPGLIVNAAGLMTEGAFNDTAGGSGLSAAGTPFSLAYFNALVQRAPIMILGFKIATTNAVQLDEIMTITKDSPFKQNESRLINPGVYASEANPNGQLITVPSAFQLDFQTKISYGIQPSTTVNFIFVIGPSLNNATALTNKVNNIAAGQVAKNFIG</sequence>
<protein>
    <submittedName>
        <fullName evidence="1">Uncharacterized protein</fullName>
    </submittedName>
</protein>
<organism evidence="1 2">
    <name type="scientific">Mucilaginibacter mali</name>
    <dbReference type="NCBI Taxonomy" id="2740462"/>
    <lineage>
        <taxon>Bacteria</taxon>
        <taxon>Pseudomonadati</taxon>
        <taxon>Bacteroidota</taxon>
        <taxon>Sphingobacteriia</taxon>
        <taxon>Sphingobacteriales</taxon>
        <taxon>Sphingobacteriaceae</taxon>
        <taxon>Mucilaginibacter</taxon>
    </lineage>
</organism>
<reference evidence="1 2" key="1">
    <citation type="submission" date="2020-05" db="EMBL/GenBank/DDBJ databases">
        <title>Mucilaginibacter mali sp. nov.</title>
        <authorList>
            <person name="Kim H.S."/>
            <person name="Lee K.C."/>
            <person name="Suh M.K."/>
            <person name="Kim J.-S."/>
            <person name="Han K.-I."/>
            <person name="Eom M.K."/>
            <person name="Shin Y.K."/>
            <person name="Lee J.-S."/>
        </authorList>
    </citation>
    <scope>NUCLEOTIDE SEQUENCE [LARGE SCALE GENOMIC DNA]</scope>
    <source>
        <strain evidence="1 2">G2-14</strain>
    </source>
</reference>
<name>A0A7D4TK12_9SPHI</name>
<dbReference type="RefSeq" id="WP_173413135.1">
    <property type="nucleotide sequence ID" value="NZ_CP054139.1"/>
</dbReference>
<proteinExistence type="predicted"/>
<accession>A0A7D4TK12</accession>
<dbReference type="EMBL" id="CP054139">
    <property type="protein sequence ID" value="QKJ28433.1"/>
    <property type="molecule type" value="Genomic_DNA"/>
</dbReference>